<feature type="domain" description="Transposase IS4-like" evidence="2">
    <location>
        <begin position="110"/>
        <end position="202"/>
    </location>
</feature>
<dbReference type="InterPro" id="IPR032806">
    <property type="entry name" value="YbfD_N"/>
</dbReference>
<dbReference type="InParanoid" id="G9EQE4"/>
<keyword evidence="1" id="KW-0472">Membrane</keyword>
<protein>
    <submittedName>
        <fullName evidence="4">ISAs1 family transposase</fullName>
    </submittedName>
</protein>
<dbReference type="eggNOG" id="COG5433">
    <property type="taxonomic scope" value="Bacteria"/>
</dbReference>
<dbReference type="Pfam" id="PF13808">
    <property type="entry name" value="DDE_Tnp_1_assoc"/>
    <property type="match status" value="1"/>
</dbReference>
<dbReference type="GO" id="GO:0006313">
    <property type="term" value="P:DNA transposition"/>
    <property type="evidence" value="ECO:0007669"/>
    <property type="project" value="InterPro"/>
</dbReference>
<dbReference type="HOGENOM" id="CLU_046404_5_0_6"/>
<keyword evidence="5" id="KW-1185">Reference proteome</keyword>
<dbReference type="AlphaFoldDB" id="G9EQE4"/>
<dbReference type="EMBL" id="JH413829">
    <property type="protein sequence ID" value="EHL30539.1"/>
    <property type="molecule type" value="Genomic_DNA"/>
</dbReference>
<evidence type="ECO:0000256" key="1">
    <source>
        <dbReference type="SAM" id="Phobius"/>
    </source>
</evidence>
<dbReference type="Proteomes" id="UP000002770">
    <property type="component" value="Unassembled WGS sequence"/>
</dbReference>
<sequence length="202" mass="22786">MQSTCKFGKNQYLFDCFLTIRDPRVGGRCTYSLLSILVIVLCGLICGCDNWKSMELLAKTRKRWLSQWIDLSEGVPSHQTLARVFSLIEPNEFERCLREWIHGLCSLFNEDVIAIDGKTTRGSFHKRSNKKATHLINAYSSRLATVMGSTVTPDKSNEIKGIPLLLKTLNIKDKIITIDAMGTPKGIAKLIRLNEAHYLLAL</sequence>
<dbReference type="PANTHER" id="PTHR30298:SF0">
    <property type="entry name" value="PROTEIN YBFL-RELATED"/>
    <property type="match status" value="1"/>
</dbReference>
<evidence type="ECO:0000259" key="3">
    <source>
        <dbReference type="Pfam" id="PF13808"/>
    </source>
</evidence>
<dbReference type="GO" id="GO:0003677">
    <property type="term" value="F:DNA binding"/>
    <property type="evidence" value="ECO:0007669"/>
    <property type="project" value="InterPro"/>
</dbReference>
<evidence type="ECO:0000313" key="4">
    <source>
        <dbReference type="EMBL" id="EHL30539.1"/>
    </source>
</evidence>
<proteinExistence type="predicted"/>
<reference evidence="4 5" key="1">
    <citation type="journal article" date="2011" name="BMC Genomics">
        <title>Insight into cross-talk between intra-amoebal pathogens.</title>
        <authorList>
            <person name="Gimenez G."/>
            <person name="Bertelli C."/>
            <person name="Moliner C."/>
            <person name="Robert C."/>
            <person name="Raoult D."/>
            <person name="Fournier P.E."/>
            <person name="Greub G."/>
        </authorList>
    </citation>
    <scope>NUCLEOTIDE SEQUENCE [LARGE SCALE GENOMIC DNA]</scope>
    <source>
        <strain evidence="4 5">LLAP12</strain>
    </source>
</reference>
<keyword evidence="1" id="KW-0812">Transmembrane</keyword>
<dbReference type="PANTHER" id="PTHR30298">
    <property type="entry name" value="H REPEAT-ASSOCIATED PREDICTED TRANSPOSASE"/>
    <property type="match status" value="1"/>
</dbReference>
<dbReference type="STRING" id="658187.LDG_7491"/>
<dbReference type="Pfam" id="PF01609">
    <property type="entry name" value="DDE_Tnp_1"/>
    <property type="match status" value="1"/>
</dbReference>
<dbReference type="InterPro" id="IPR002559">
    <property type="entry name" value="Transposase_11"/>
</dbReference>
<gene>
    <name evidence="4" type="ORF">LDG_7491</name>
</gene>
<name>G9EQE4_9GAMM</name>
<dbReference type="RefSeq" id="WP_006871399.1">
    <property type="nucleotide sequence ID" value="NZ_JH413829.1"/>
</dbReference>
<dbReference type="NCBIfam" id="NF033564">
    <property type="entry name" value="transpos_ISAs1"/>
    <property type="match status" value="1"/>
</dbReference>
<dbReference type="InterPro" id="IPR051698">
    <property type="entry name" value="Transposase_11-like"/>
</dbReference>
<evidence type="ECO:0000259" key="2">
    <source>
        <dbReference type="Pfam" id="PF01609"/>
    </source>
</evidence>
<feature type="domain" description="H repeat-associated protein N-terminal" evidence="3">
    <location>
        <begin position="15"/>
        <end position="101"/>
    </location>
</feature>
<feature type="transmembrane region" description="Helical" evidence="1">
    <location>
        <begin position="31"/>
        <end position="51"/>
    </location>
</feature>
<accession>G9EQE4</accession>
<dbReference type="GO" id="GO:0004803">
    <property type="term" value="F:transposase activity"/>
    <property type="evidence" value="ECO:0007669"/>
    <property type="project" value="InterPro"/>
</dbReference>
<organism evidence="4 5">
    <name type="scientific">Legionella drancourtii LLAP12</name>
    <dbReference type="NCBI Taxonomy" id="658187"/>
    <lineage>
        <taxon>Bacteria</taxon>
        <taxon>Pseudomonadati</taxon>
        <taxon>Pseudomonadota</taxon>
        <taxon>Gammaproteobacteria</taxon>
        <taxon>Legionellales</taxon>
        <taxon>Legionellaceae</taxon>
        <taxon>Legionella</taxon>
    </lineage>
</organism>
<dbReference type="OrthoDB" id="5635901at2"/>
<evidence type="ECO:0000313" key="5">
    <source>
        <dbReference type="Proteomes" id="UP000002770"/>
    </source>
</evidence>
<keyword evidence="1" id="KW-1133">Transmembrane helix</keyword>
<dbReference type="InterPro" id="IPR047647">
    <property type="entry name" value="ISAs1_transpos"/>
</dbReference>